<gene>
    <name evidence="2" type="ORF">SAMN04488062_12346</name>
</gene>
<proteinExistence type="predicted"/>
<protein>
    <submittedName>
        <fullName evidence="2">Thiopeptide-type bacteriocin biosynthesis domain-containing protein</fullName>
    </submittedName>
</protein>
<dbReference type="OrthoDB" id="1273722at2"/>
<dbReference type="Proteomes" id="UP000199274">
    <property type="component" value="Unassembled WGS sequence"/>
</dbReference>
<reference evidence="3" key="1">
    <citation type="submission" date="2016-10" db="EMBL/GenBank/DDBJ databases">
        <authorList>
            <person name="Varghese N."/>
            <person name="Submissions S."/>
        </authorList>
    </citation>
    <scope>NUCLEOTIDE SEQUENCE [LARGE SCALE GENOMIC DNA]</scope>
    <source>
        <strain evidence="3">CGMCC 1.2747</strain>
    </source>
</reference>
<sequence>MKRDFCIGSEWLYYKIYTGVKTADLILSEKLYPLILDLQKEKIIAKWFFIRYKDADEHLRIRFYCKTPENTATVIARMYPLLNMLLEQNSIWKVQTDTYQREMERYGEKTMIASETLFWHDSEMIVRYLTIKSSFEQNEMQLLFSFTAIDMFLNSFGLSNSDKLFLMDELQLAFKKEFHADKSLKKELDKQYRELFQEMQRFLLGQATEDHPEIFNVVKAKCNKCNELIDSIKGKLQIPLSEFLCSHIHMMLNRQYTSKQRLYELIVYDHLHRYYKIQEFRK</sequence>
<dbReference type="EMBL" id="FNDB01000023">
    <property type="protein sequence ID" value="SDI11793.1"/>
    <property type="molecule type" value="Genomic_DNA"/>
</dbReference>
<dbReference type="AlphaFoldDB" id="A0A1G8HYT4"/>
<keyword evidence="3" id="KW-1185">Reference proteome</keyword>
<feature type="domain" description="Thiopeptide-type bacteriocin biosynthesis" evidence="1">
    <location>
        <begin position="11"/>
        <end position="275"/>
    </location>
</feature>
<evidence type="ECO:0000313" key="2">
    <source>
        <dbReference type="EMBL" id="SDI11793.1"/>
    </source>
</evidence>
<organism evidence="2 3">
    <name type="scientific">Flavobacterium omnivorum</name>
    <dbReference type="NCBI Taxonomy" id="178355"/>
    <lineage>
        <taxon>Bacteria</taxon>
        <taxon>Pseudomonadati</taxon>
        <taxon>Bacteroidota</taxon>
        <taxon>Flavobacteriia</taxon>
        <taxon>Flavobacteriales</taxon>
        <taxon>Flavobacteriaceae</taxon>
        <taxon>Flavobacterium</taxon>
    </lineage>
</organism>
<dbReference type="Pfam" id="PF14028">
    <property type="entry name" value="Lant_dehydr_C"/>
    <property type="match status" value="1"/>
</dbReference>
<accession>A0A1G8HYT4</accession>
<dbReference type="STRING" id="178355.SAMN04488062_12346"/>
<evidence type="ECO:0000259" key="1">
    <source>
        <dbReference type="Pfam" id="PF14028"/>
    </source>
</evidence>
<name>A0A1G8HYT4_9FLAO</name>
<dbReference type="NCBIfam" id="TIGR03891">
    <property type="entry name" value="thiopep_ocin"/>
    <property type="match status" value="1"/>
</dbReference>
<evidence type="ECO:0000313" key="3">
    <source>
        <dbReference type="Proteomes" id="UP000199274"/>
    </source>
</evidence>
<dbReference type="RefSeq" id="WP_091259196.1">
    <property type="nucleotide sequence ID" value="NZ_FNDB01000023.1"/>
</dbReference>
<dbReference type="InterPro" id="IPR023809">
    <property type="entry name" value="Thiopep_bacteriocin_synth_dom"/>
</dbReference>